<accession>A0A9D4ZMV4</accession>
<dbReference type="Proteomes" id="UP000886520">
    <property type="component" value="Chromosome 6"/>
</dbReference>
<name>A0A9D4ZMV4_ADICA</name>
<organism evidence="2 3">
    <name type="scientific">Adiantum capillus-veneris</name>
    <name type="common">Maidenhair fern</name>
    <dbReference type="NCBI Taxonomy" id="13818"/>
    <lineage>
        <taxon>Eukaryota</taxon>
        <taxon>Viridiplantae</taxon>
        <taxon>Streptophyta</taxon>
        <taxon>Embryophyta</taxon>
        <taxon>Tracheophyta</taxon>
        <taxon>Polypodiopsida</taxon>
        <taxon>Polypodiidae</taxon>
        <taxon>Polypodiales</taxon>
        <taxon>Pteridineae</taxon>
        <taxon>Pteridaceae</taxon>
        <taxon>Vittarioideae</taxon>
        <taxon>Adiantum</taxon>
    </lineage>
</organism>
<proteinExistence type="predicted"/>
<reference evidence="2" key="1">
    <citation type="submission" date="2021-01" db="EMBL/GenBank/DDBJ databases">
        <title>Adiantum capillus-veneris genome.</title>
        <authorList>
            <person name="Fang Y."/>
            <person name="Liao Q."/>
        </authorList>
    </citation>
    <scope>NUCLEOTIDE SEQUENCE</scope>
    <source>
        <strain evidence="2">H3</strain>
        <tissue evidence="2">Leaf</tissue>
    </source>
</reference>
<evidence type="ECO:0000256" key="1">
    <source>
        <dbReference type="SAM" id="MobiDB-lite"/>
    </source>
</evidence>
<keyword evidence="3" id="KW-1185">Reference proteome</keyword>
<evidence type="ECO:0000313" key="2">
    <source>
        <dbReference type="EMBL" id="KAI5079151.1"/>
    </source>
</evidence>
<sequence length="172" mass="19554">MVHNSPQISGFDFEESPSKVPHQEIRDRLRNDPSKEVYLMFATPGAVQPTPPGLKLLCVPKDGCGVRPKRKELLQQLESYMYLSTNVHMASADSIKLLGDRLSQRVRYLFSKCQEFGEMAVPSIAGAFDAGNLVFVTYKKLIFFSQEKRLLQRSLCRKYVLPPCLCGRNVWL</sequence>
<evidence type="ECO:0000313" key="3">
    <source>
        <dbReference type="Proteomes" id="UP000886520"/>
    </source>
</evidence>
<dbReference type="AlphaFoldDB" id="A0A9D4ZMV4"/>
<feature type="region of interest" description="Disordered" evidence="1">
    <location>
        <begin position="1"/>
        <end position="23"/>
    </location>
</feature>
<protein>
    <submittedName>
        <fullName evidence="2">Uncharacterized protein</fullName>
    </submittedName>
</protein>
<gene>
    <name evidence="2" type="ORF">GOP47_0006822</name>
</gene>
<comment type="caution">
    <text evidence="2">The sequence shown here is derived from an EMBL/GenBank/DDBJ whole genome shotgun (WGS) entry which is preliminary data.</text>
</comment>
<dbReference type="EMBL" id="JABFUD020000006">
    <property type="protein sequence ID" value="KAI5079151.1"/>
    <property type="molecule type" value="Genomic_DNA"/>
</dbReference>